<organism evidence="6 7">
    <name type="scientific">Bursaphelenchus xylophilus</name>
    <name type="common">Pinewood nematode worm</name>
    <name type="synonym">Aphelenchoides xylophilus</name>
    <dbReference type="NCBI Taxonomy" id="6326"/>
    <lineage>
        <taxon>Eukaryota</taxon>
        <taxon>Metazoa</taxon>
        <taxon>Ecdysozoa</taxon>
        <taxon>Nematoda</taxon>
        <taxon>Chromadorea</taxon>
        <taxon>Rhabditida</taxon>
        <taxon>Tylenchina</taxon>
        <taxon>Tylenchomorpha</taxon>
        <taxon>Aphelenchoidea</taxon>
        <taxon>Aphelenchoididae</taxon>
        <taxon>Bursaphelenchus</taxon>
    </lineage>
</organism>
<dbReference type="PROSITE" id="PS00518">
    <property type="entry name" value="ZF_RING_1"/>
    <property type="match status" value="1"/>
</dbReference>
<evidence type="ECO:0000256" key="4">
    <source>
        <dbReference type="PROSITE-ProRule" id="PRU00175"/>
    </source>
</evidence>
<dbReference type="Proteomes" id="UP000659654">
    <property type="component" value="Unassembled WGS sequence"/>
</dbReference>
<keyword evidence="2 4" id="KW-0863">Zinc-finger</keyword>
<evidence type="ECO:0000256" key="1">
    <source>
        <dbReference type="ARBA" id="ARBA00022723"/>
    </source>
</evidence>
<evidence type="ECO:0000313" key="6">
    <source>
        <dbReference type="EMBL" id="CAD5223220.1"/>
    </source>
</evidence>
<evidence type="ECO:0000256" key="2">
    <source>
        <dbReference type="ARBA" id="ARBA00022771"/>
    </source>
</evidence>
<name>A0A7I8WG17_BURXY</name>
<dbReference type="InterPro" id="IPR018957">
    <property type="entry name" value="Znf_C3HC4_RING-type"/>
</dbReference>
<dbReference type="EMBL" id="CAJFCV020000003">
    <property type="protein sequence ID" value="CAG9111920.1"/>
    <property type="molecule type" value="Genomic_DNA"/>
</dbReference>
<comment type="caution">
    <text evidence="6">The sequence shown here is derived from an EMBL/GenBank/DDBJ whole genome shotgun (WGS) entry which is preliminary data.</text>
</comment>
<dbReference type="PROSITE" id="PS50089">
    <property type="entry name" value="ZF_RING_2"/>
    <property type="match status" value="1"/>
</dbReference>
<accession>A0A7I8WG17</accession>
<evidence type="ECO:0000256" key="3">
    <source>
        <dbReference type="ARBA" id="ARBA00022833"/>
    </source>
</evidence>
<dbReference type="Gene3D" id="3.30.40.10">
    <property type="entry name" value="Zinc/RING finger domain, C3HC4 (zinc finger)"/>
    <property type="match status" value="1"/>
</dbReference>
<dbReference type="InterPro" id="IPR001841">
    <property type="entry name" value="Znf_RING"/>
</dbReference>
<dbReference type="Gene3D" id="3.10.20.90">
    <property type="entry name" value="Phosphatidylinositol 3-kinase Catalytic Subunit, Chain A, domain 1"/>
    <property type="match status" value="1"/>
</dbReference>
<keyword evidence="7" id="KW-1185">Reference proteome</keyword>
<dbReference type="GO" id="GO:0008270">
    <property type="term" value="F:zinc ion binding"/>
    <property type="evidence" value="ECO:0007669"/>
    <property type="project" value="UniProtKB-KW"/>
</dbReference>
<dbReference type="Pfam" id="PF00097">
    <property type="entry name" value="zf-C3HC4"/>
    <property type="match status" value="1"/>
</dbReference>
<gene>
    <name evidence="6" type="ORF">BXYJ_LOCUS7870</name>
</gene>
<dbReference type="EMBL" id="CAJFDI010000003">
    <property type="protein sequence ID" value="CAD5223220.1"/>
    <property type="molecule type" value="Genomic_DNA"/>
</dbReference>
<dbReference type="InterPro" id="IPR017907">
    <property type="entry name" value="Znf_RING_CS"/>
</dbReference>
<dbReference type="AlphaFoldDB" id="A0A7I8WG17"/>
<evidence type="ECO:0000259" key="5">
    <source>
        <dbReference type="PROSITE" id="PS50089"/>
    </source>
</evidence>
<evidence type="ECO:0000313" key="7">
    <source>
        <dbReference type="Proteomes" id="UP000659654"/>
    </source>
</evidence>
<keyword evidence="3" id="KW-0862">Zinc</keyword>
<reference evidence="6" key="1">
    <citation type="submission" date="2020-09" db="EMBL/GenBank/DDBJ databases">
        <authorList>
            <person name="Kikuchi T."/>
        </authorList>
    </citation>
    <scope>NUCLEOTIDE SEQUENCE</scope>
    <source>
        <strain evidence="6">Ka4C1</strain>
    </source>
</reference>
<dbReference type="SUPFAM" id="SSF57850">
    <property type="entry name" value="RING/U-box"/>
    <property type="match status" value="1"/>
</dbReference>
<protein>
    <submittedName>
        <fullName evidence="6">(pine wood nematode) hypothetical protein</fullName>
    </submittedName>
</protein>
<dbReference type="SMART" id="SM00184">
    <property type="entry name" value="RING"/>
    <property type="match status" value="1"/>
</dbReference>
<proteinExistence type="predicted"/>
<dbReference type="Proteomes" id="UP000582659">
    <property type="component" value="Unassembled WGS sequence"/>
</dbReference>
<sequence>MNSHKSNIAALNCALCKMMLIQPVRVKSCSHRFCGVCMHSYRRAHHRQCPSCSHSLIADDGRENWELDPEFERIVCVYRLKETRNVNGAMTQSQILNLRKQLKMEDEVCVVLWPDVSARRLPRAANRVRYVIVDGTTTTVHHLANFILIRTKVETKNPDPNPDDFLVEFAPVIFDKPDFLPDQLPSTAVLFRPTQEKPSRRSIDSIDAKEPPFKTPNQMLAIQYPFRPLPNEMKMSEVKRQYYRNTRKTFKLLFRIFRRHEMNGTHVECKNRETALSPCRLTKDCLGSRRKPY</sequence>
<dbReference type="InterPro" id="IPR013083">
    <property type="entry name" value="Znf_RING/FYVE/PHD"/>
</dbReference>
<keyword evidence="1" id="KW-0479">Metal-binding</keyword>
<feature type="domain" description="RING-type" evidence="5">
    <location>
        <begin position="13"/>
        <end position="53"/>
    </location>
</feature>
<dbReference type="OrthoDB" id="5806842at2759"/>